<dbReference type="Proteomes" id="UP000006346">
    <property type="component" value="Chromosome"/>
</dbReference>
<dbReference type="GO" id="GO:0005886">
    <property type="term" value="C:plasma membrane"/>
    <property type="evidence" value="ECO:0007669"/>
    <property type="project" value="TreeGrafter"/>
</dbReference>
<dbReference type="RefSeq" id="WP_014182936.1">
    <property type="nucleotide sequence ID" value="NC_016584.1"/>
</dbReference>
<keyword evidence="12 14" id="KW-0472">Membrane</keyword>
<evidence type="ECO:0000256" key="5">
    <source>
        <dbReference type="ARBA" id="ARBA00022679"/>
    </source>
</evidence>
<dbReference type="CDD" id="cd01987">
    <property type="entry name" value="USP_KdpD-like"/>
    <property type="match status" value="1"/>
</dbReference>
<dbReference type="InterPro" id="IPR052023">
    <property type="entry name" value="Histidine_kinase_KdpD"/>
</dbReference>
<evidence type="ECO:0000256" key="11">
    <source>
        <dbReference type="ARBA" id="ARBA00023012"/>
    </source>
</evidence>
<dbReference type="InterPro" id="IPR025201">
    <property type="entry name" value="KdpD_TM"/>
</dbReference>
<dbReference type="HOGENOM" id="CLU_000445_113_1_9"/>
<evidence type="ECO:0000256" key="10">
    <source>
        <dbReference type="ARBA" id="ARBA00022989"/>
    </source>
</evidence>
<keyword evidence="5" id="KW-0808">Transferase</keyword>
<dbReference type="InterPro" id="IPR004358">
    <property type="entry name" value="Sig_transdc_His_kin-like_C"/>
</dbReference>
<dbReference type="Pfam" id="PF02518">
    <property type="entry name" value="HATPase_c"/>
    <property type="match status" value="1"/>
</dbReference>
<dbReference type="InterPro" id="IPR014729">
    <property type="entry name" value="Rossmann-like_a/b/a_fold"/>
</dbReference>
<feature type="transmembrane region" description="Helical" evidence="14">
    <location>
        <begin position="414"/>
        <end position="440"/>
    </location>
</feature>
<feature type="transmembrane region" description="Helical" evidence="14">
    <location>
        <begin position="452"/>
        <end position="472"/>
    </location>
</feature>
<dbReference type="eggNOG" id="COG2205">
    <property type="taxonomic scope" value="Bacteria"/>
</dbReference>
<dbReference type="Gene3D" id="3.30.450.40">
    <property type="match status" value="1"/>
</dbReference>
<dbReference type="InterPro" id="IPR003594">
    <property type="entry name" value="HATPase_dom"/>
</dbReference>
<dbReference type="InterPro" id="IPR005467">
    <property type="entry name" value="His_kinase_dom"/>
</dbReference>
<evidence type="ECO:0000256" key="4">
    <source>
        <dbReference type="ARBA" id="ARBA00022553"/>
    </source>
</evidence>
<dbReference type="Pfam" id="PF02702">
    <property type="entry name" value="KdpD"/>
    <property type="match status" value="1"/>
</dbReference>
<keyword evidence="10 14" id="KW-1133">Transmembrane helix</keyword>
<keyword evidence="17" id="KW-1185">Reference proteome</keyword>
<evidence type="ECO:0000256" key="13">
    <source>
        <dbReference type="ARBA" id="ARBA00057300"/>
    </source>
</evidence>
<keyword evidence="7" id="KW-0547">Nucleotide-binding</keyword>
<dbReference type="STRING" id="768706.Desor_0406"/>
<dbReference type="GO" id="GO:0034220">
    <property type="term" value="P:monoatomic ion transmembrane transport"/>
    <property type="evidence" value="ECO:0007669"/>
    <property type="project" value="UniProtKB-KW"/>
</dbReference>
<dbReference type="SMART" id="SM00387">
    <property type="entry name" value="HATPase_c"/>
    <property type="match status" value="1"/>
</dbReference>
<reference evidence="16 17" key="2">
    <citation type="journal article" date="2012" name="J. Bacteriol.">
        <title>Complete genome sequences of Desulfosporosinus orientis DSM765T, Desulfosporosinus youngiae DSM17734T, Desulfosporosinus meridiei DSM13257T, and Desulfosporosinus acidiphilus DSM22704T.</title>
        <authorList>
            <person name="Pester M."/>
            <person name="Brambilla E."/>
            <person name="Alazard D."/>
            <person name="Rattei T."/>
            <person name="Weinmaier T."/>
            <person name="Han J."/>
            <person name="Lucas S."/>
            <person name="Lapidus A."/>
            <person name="Cheng J.F."/>
            <person name="Goodwin L."/>
            <person name="Pitluck S."/>
            <person name="Peters L."/>
            <person name="Ovchinnikova G."/>
            <person name="Teshima H."/>
            <person name="Detter J.C."/>
            <person name="Han C.S."/>
            <person name="Tapia R."/>
            <person name="Land M.L."/>
            <person name="Hauser L."/>
            <person name="Kyrpides N.C."/>
            <person name="Ivanova N.N."/>
            <person name="Pagani I."/>
            <person name="Huntmann M."/>
            <person name="Wei C.L."/>
            <person name="Davenport K.W."/>
            <person name="Daligault H."/>
            <person name="Chain P.S."/>
            <person name="Chen A."/>
            <person name="Mavromatis K."/>
            <person name="Markowitz V."/>
            <person name="Szeto E."/>
            <person name="Mikhailova N."/>
            <person name="Pati A."/>
            <person name="Wagner M."/>
            <person name="Woyke T."/>
            <person name="Ollivier B."/>
            <person name="Klenk H.P."/>
            <person name="Spring S."/>
            <person name="Loy A."/>
        </authorList>
    </citation>
    <scope>NUCLEOTIDE SEQUENCE [LARGE SCALE GENOMIC DNA]</scope>
    <source>
        <strain evidence="17">ATCC 19365 / DSM 765 / NCIMB 8382 / VKM B-1628</strain>
    </source>
</reference>
<organism evidence="16 17">
    <name type="scientific">Desulfosporosinus orientis (strain ATCC 19365 / DSM 765 / NCIMB 8382 / VKM B-1628 / Singapore I)</name>
    <name type="common">Desulfotomaculum orientis</name>
    <dbReference type="NCBI Taxonomy" id="768706"/>
    <lineage>
        <taxon>Bacteria</taxon>
        <taxon>Bacillati</taxon>
        <taxon>Bacillota</taxon>
        <taxon>Clostridia</taxon>
        <taxon>Eubacteriales</taxon>
        <taxon>Desulfitobacteriaceae</taxon>
        <taxon>Desulfosporosinus</taxon>
    </lineage>
</organism>
<dbReference type="InterPro" id="IPR006016">
    <property type="entry name" value="UspA"/>
</dbReference>
<dbReference type="GO" id="GO:0042802">
    <property type="term" value="F:identical protein binding"/>
    <property type="evidence" value="ECO:0007669"/>
    <property type="project" value="UniProtKB-ARBA"/>
</dbReference>
<dbReference type="Pfam" id="PF00512">
    <property type="entry name" value="HisKA"/>
    <property type="match status" value="1"/>
</dbReference>
<dbReference type="SUPFAM" id="SSF52402">
    <property type="entry name" value="Adenine nucleotide alpha hydrolases-like"/>
    <property type="match status" value="1"/>
</dbReference>
<reference evidence="17" key="1">
    <citation type="submission" date="2011-11" db="EMBL/GenBank/DDBJ databases">
        <title>Complete sequence of Desulfosporosinus orientis DSM 765.</title>
        <authorList>
            <person name="Lucas S."/>
            <person name="Han J."/>
            <person name="Lapidus A."/>
            <person name="Cheng J.-F."/>
            <person name="Goodwin L."/>
            <person name="Pitluck S."/>
            <person name="Peters L."/>
            <person name="Ovchinnikova G."/>
            <person name="Teshima H."/>
            <person name="Detter J.C."/>
            <person name="Han C."/>
            <person name="Tapia R."/>
            <person name="Land M."/>
            <person name="Hauser L."/>
            <person name="Kyrpides N."/>
            <person name="Ivanova N."/>
            <person name="Pagani I."/>
            <person name="Pester M."/>
            <person name="Spring S."/>
            <person name="Ollivier B."/>
            <person name="Rattei T."/>
            <person name="Klenk H.-P."/>
            <person name="Wagner M."/>
            <person name="Loy A."/>
            <person name="Woyke T."/>
        </authorList>
    </citation>
    <scope>NUCLEOTIDE SEQUENCE [LARGE SCALE GENOMIC DNA]</scope>
    <source>
        <strain evidence="17">ATCC 19365 / DSM 765 / NCIMB 8382 / VKM B-1628</strain>
    </source>
</reference>
<evidence type="ECO:0000256" key="8">
    <source>
        <dbReference type="ARBA" id="ARBA00022777"/>
    </source>
</evidence>
<dbReference type="InterPro" id="IPR003018">
    <property type="entry name" value="GAF"/>
</dbReference>
<comment type="subcellular location">
    <subcellularLocation>
        <location evidence="2">Membrane</location>
        <topology evidence="2">Multi-pass membrane protein</topology>
    </subcellularLocation>
</comment>
<dbReference type="AlphaFoldDB" id="G7W7P5"/>
<dbReference type="Gene3D" id="1.20.120.620">
    <property type="entry name" value="Backbone structure of the membrane domain of e. Coli histidine kinase receptor kdpd"/>
    <property type="match status" value="1"/>
</dbReference>
<keyword evidence="8 16" id="KW-0418">Kinase</keyword>
<dbReference type="EC" id="2.7.13.3" evidence="3"/>
<dbReference type="KEGG" id="dor:Desor_0406"/>
<dbReference type="PANTHER" id="PTHR45569">
    <property type="entry name" value="SENSOR PROTEIN KDPD"/>
    <property type="match status" value="1"/>
</dbReference>
<evidence type="ECO:0000256" key="12">
    <source>
        <dbReference type="ARBA" id="ARBA00023136"/>
    </source>
</evidence>
<evidence type="ECO:0000256" key="3">
    <source>
        <dbReference type="ARBA" id="ARBA00012438"/>
    </source>
</evidence>
<proteinExistence type="predicted"/>
<feature type="transmembrane region" description="Helical" evidence="14">
    <location>
        <begin position="484"/>
        <end position="505"/>
    </location>
</feature>
<dbReference type="InterPro" id="IPR036890">
    <property type="entry name" value="HATPase_C_sf"/>
</dbReference>
<keyword evidence="4" id="KW-0597">Phosphoprotein</keyword>
<sequence length="917" mass="101637">MLENNNDDVLENDEGDVFLAKGKLTIFLGAASGVGKTYAMLEAALGRVSEGMDVIVGLVETHGRADTEAMLQELTVVPPKARDVSGRIAHELDLDAILARHPQLVLIDELAHSNIEGSRHQKRYMDVKELLAAGINVYTTLNIQDLETLNDIVTQITGVKVRETVPDQILETAAQIQLIDIPPEELIQRIKDGKVHVPEEETDSLKNFFRPGNINALRELALRYTAQRVDRQLESYRRDHGINGPWRTGEKILVCISASPFSAQLIRIAKRMTEKVQGELLAVHVETLRRFPSNEAEKDSMAKNLRLAEEMGAEVIGLTGNSVAEAIVELARKRNVSEIIIGKPEHTRFWELIHGSVVDKVIRQSQGISIHVIPGSQQDAGTTRIHAGWSWNDDKDEVPWWKSPQVIPYLASSLLVILLTFSISLVSSFLGLVNISLIYILPILMIAARWGILPAIVTALMGTLAFDLFFVPPLFKFTVADLRYLISFAIFMLVGLITGTLSDRLKKQVSYSRQRENSISALYSLSRDIAAVDNLEAVLECIVSNVSKTLEGQVMLLLPNENAQLVLKKDSGINNLFDDREFQVASWVYERGLKAGRGTESWGKAKALFLPLSTEQGTQGVLGIYSNARNYQLASEQIGLLEAFAGLAAMAINRIKLAEQARVSLSLVESERLRTALFNSLSHDLRTPLASIIGASTGLLEDQNVYSPEVRKELLKTILHGAERMNRFISNLLDMARLESGMLRLNKEWCDLQDIIGVAINRLGELLTRRPLEINIPEGLPLVQADGILIEQVLINLLDNALKYSEVGSKIIISIRQNEKSLEIVVANRGHSIPEADLSKVFDKFYRLSSPLQVSGSGLGLAICKGLIEAHGGEIWADNNKLGGVTITFTLPLNDQFFGMVPEMLKESLEFRERNDS</sequence>
<dbReference type="Gene3D" id="3.30.565.10">
    <property type="entry name" value="Histidine kinase-like ATPase, C-terminal domain"/>
    <property type="match status" value="1"/>
</dbReference>
<dbReference type="Gene3D" id="3.40.50.620">
    <property type="entry name" value="HUPs"/>
    <property type="match status" value="1"/>
</dbReference>
<dbReference type="GO" id="GO:0005737">
    <property type="term" value="C:cytoplasm"/>
    <property type="evidence" value="ECO:0007669"/>
    <property type="project" value="UniProtKB-ARBA"/>
</dbReference>
<keyword evidence="11" id="KW-0902">Two-component regulatory system</keyword>
<dbReference type="FunFam" id="3.40.50.300:FF:000483">
    <property type="entry name" value="Sensor histidine kinase KdpD"/>
    <property type="match status" value="1"/>
</dbReference>
<dbReference type="SUPFAM" id="SSF55874">
    <property type="entry name" value="ATPase domain of HSP90 chaperone/DNA topoisomerase II/histidine kinase"/>
    <property type="match status" value="1"/>
</dbReference>
<dbReference type="PROSITE" id="PS50109">
    <property type="entry name" value="HIS_KIN"/>
    <property type="match status" value="1"/>
</dbReference>
<evidence type="ECO:0000256" key="7">
    <source>
        <dbReference type="ARBA" id="ARBA00022741"/>
    </source>
</evidence>
<accession>G7W7P5</accession>
<evidence type="ECO:0000256" key="1">
    <source>
        <dbReference type="ARBA" id="ARBA00000085"/>
    </source>
</evidence>
<dbReference type="EMBL" id="CP003108">
    <property type="protein sequence ID" value="AET66110.1"/>
    <property type="molecule type" value="Genomic_DNA"/>
</dbReference>
<keyword evidence="16" id="KW-0407">Ion channel</keyword>
<keyword evidence="16" id="KW-0813">Transport</keyword>
<evidence type="ECO:0000313" key="16">
    <source>
        <dbReference type="EMBL" id="AET66110.1"/>
    </source>
</evidence>
<evidence type="ECO:0000256" key="6">
    <source>
        <dbReference type="ARBA" id="ARBA00022692"/>
    </source>
</evidence>
<dbReference type="InterPro" id="IPR027417">
    <property type="entry name" value="P-loop_NTPase"/>
</dbReference>
<evidence type="ECO:0000256" key="14">
    <source>
        <dbReference type="SAM" id="Phobius"/>
    </source>
</evidence>
<dbReference type="Pfam" id="PF13493">
    <property type="entry name" value="DUF4118"/>
    <property type="match status" value="1"/>
</dbReference>
<keyword evidence="6 14" id="KW-0812">Transmembrane</keyword>
<evidence type="ECO:0000256" key="9">
    <source>
        <dbReference type="ARBA" id="ARBA00022840"/>
    </source>
</evidence>
<dbReference type="GO" id="GO:0000155">
    <property type="term" value="F:phosphorelay sensor kinase activity"/>
    <property type="evidence" value="ECO:0007669"/>
    <property type="project" value="InterPro"/>
</dbReference>
<dbReference type="PANTHER" id="PTHR45569:SF1">
    <property type="entry name" value="SENSOR PROTEIN KDPD"/>
    <property type="match status" value="1"/>
</dbReference>
<dbReference type="GO" id="GO:0005524">
    <property type="term" value="F:ATP binding"/>
    <property type="evidence" value="ECO:0007669"/>
    <property type="project" value="UniProtKB-KW"/>
</dbReference>
<evidence type="ECO:0000256" key="2">
    <source>
        <dbReference type="ARBA" id="ARBA00004141"/>
    </source>
</evidence>
<evidence type="ECO:0000259" key="15">
    <source>
        <dbReference type="PROSITE" id="PS50109"/>
    </source>
</evidence>
<dbReference type="InterPro" id="IPR038318">
    <property type="entry name" value="KdpD_sf"/>
</dbReference>
<dbReference type="SMART" id="SM00388">
    <property type="entry name" value="HisKA"/>
    <property type="match status" value="1"/>
</dbReference>
<dbReference type="InterPro" id="IPR003661">
    <property type="entry name" value="HisK_dim/P_dom"/>
</dbReference>
<feature type="domain" description="Histidine kinase" evidence="15">
    <location>
        <begin position="680"/>
        <end position="895"/>
    </location>
</feature>
<dbReference type="SUPFAM" id="SSF47384">
    <property type="entry name" value="Homodimeric domain of signal transducing histidine kinase"/>
    <property type="match status" value="1"/>
</dbReference>
<evidence type="ECO:0000313" key="17">
    <source>
        <dbReference type="Proteomes" id="UP000006346"/>
    </source>
</evidence>
<keyword evidence="16" id="KW-0406">Ion transport</keyword>
<dbReference type="CDD" id="cd00075">
    <property type="entry name" value="HATPase"/>
    <property type="match status" value="1"/>
</dbReference>
<protein>
    <recommendedName>
        <fullName evidence="3">histidine kinase</fullName>
        <ecNumber evidence="3">2.7.13.3</ecNumber>
    </recommendedName>
</protein>
<gene>
    <name evidence="16" type="ordered locus">Desor_0406</name>
</gene>
<dbReference type="CDD" id="cd00082">
    <property type="entry name" value="HisKA"/>
    <property type="match status" value="1"/>
</dbReference>
<dbReference type="FunFam" id="3.30.565.10:FF:000042">
    <property type="entry name" value="Two-component sensor histidine kinase KdpD"/>
    <property type="match status" value="1"/>
</dbReference>
<comment type="function">
    <text evidence="13">Member of the two-component regulatory system KdpD/KdpE involved in the regulation of the kdp operon. KdpD may function as a membrane-associated protein kinase that phosphorylates KdpE in response to environmental signals.</text>
</comment>
<name>G7W7P5_DESOD</name>
<keyword evidence="9" id="KW-0067">ATP-binding</keyword>
<dbReference type="Gene3D" id="1.10.287.130">
    <property type="match status" value="1"/>
</dbReference>
<dbReference type="Pfam" id="PF13492">
    <property type="entry name" value="GAF_3"/>
    <property type="match status" value="1"/>
</dbReference>
<dbReference type="InterPro" id="IPR036097">
    <property type="entry name" value="HisK_dim/P_sf"/>
</dbReference>
<dbReference type="Pfam" id="PF00582">
    <property type="entry name" value="Usp"/>
    <property type="match status" value="1"/>
</dbReference>
<dbReference type="PATRIC" id="fig|768706.3.peg.369"/>
<dbReference type="SUPFAM" id="SSF55781">
    <property type="entry name" value="GAF domain-like"/>
    <property type="match status" value="1"/>
</dbReference>
<dbReference type="InterPro" id="IPR003852">
    <property type="entry name" value="Sig_transdc_His_kinase_KdpD_N"/>
</dbReference>
<comment type="catalytic activity">
    <reaction evidence="1">
        <text>ATP + protein L-histidine = ADP + protein N-phospho-L-histidine.</text>
        <dbReference type="EC" id="2.7.13.3"/>
    </reaction>
</comment>
<dbReference type="PRINTS" id="PR00344">
    <property type="entry name" value="BCTRLSENSOR"/>
</dbReference>
<dbReference type="Gene3D" id="3.40.50.300">
    <property type="entry name" value="P-loop containing nucleotide triphosphate hydrolases"/>
    <property type="match status" value="1"/>
</dbReference>
<dbReference type="InterPro" id="IPR029016">
    <property type="entry name" value="GAF-like_dom_sf"/>
</dbReference>